<evidence type="ECO:0000313" key="1">
    <source>
        <dbReference type="EMBL" id="CAF1566597.1"/>
    </source>
</evidence>
<protein>
    <submittedName>
        <fullName evidence="1">Uncharacterized protein</fullName>
    </submittedName>
</protein>
<sequence>EVGQKGPALTFISTPAPAFRGLRAAARPAPQSRRWGQSVSK</sequence>
<dbReference type="Proteomes" id="UP000663852">
    <property type="component" value="Unassembled WGS sequence"/>
</dbReference>
<evidence type="ECO:0000313" key="2">
    <source>
        <dbReference type="Proteomes" id="UP000663852"/>
    </source>
</evidence>
<dbReference type="AlphaFoldDB" id="A0A815Y6W8"/>
<feature type="non-terminal residue" evidence="1">
    <location>
        <position position="1"/>
    </location>
</feature>
<accession>A0A815Y6W8</accession>
<reference evidence="1" key="1">
    <citation type="submission" date="2021-02" db="EMBL/GenBank/DDBJ databases">
        <authorList>
            <person name="Nowell W R."/>
        </authorList>
    </citation>
    <scope>NUCLEOTIDE SEQUENCE</scope>
</reference>
<comment type="caution">
    <text evidence="1">The sequence shown here is derived from an EMBL/GenBank/DDBJ whole genome shotgun (WGS) entry which is preliminary data.</text>
</comment>
<organism evidence="1 2">
    <name type="scientific">Adineta ricciae</name>
    <name type="common">Rotifer</name>
    <dbReference type="NCBI Taxonomy" id="249248"/>
    <lineage>
        <taxon>Eukaryota</taxon>
        <taxon>Metazoa</taxon>
        <taxon>Spiralia</taxon>
        <taxon>Gnathifera</taxon>
        <taxon>Rotifera</taxon>
        <taxon>Eurotatoria</taxon>
        <taxon>Bdelloidea</taxon>
        <taxon>Adinetida</taxon>
        <taxon>Adinetidae</taxon>
        <taxon>Adineta</taxon>
    </lineage>
</organism>
<name>A0A815Y6W8_ADIRI</name>
<gene>
    <name evidence="1" type="ORF">EDS130_LOCUS46835</name>
</gene>
<proteinExistence type="predicted"/>
<dbReference type="EMBL" id="CAJNOJ010004170">
    <property type="protein sequence ID" value="CAF1566597.1"/>
    <property type="molecule type" value="Genomic_DNA"/>
</dbReference>